<dbReference type="GO" id="GO:1990189">
    <property type="term" value="F:protein N-terminal-serine acetyltransferase activity"/>
    <property type="evidence" value="ECO:0007669"/>
    <property type="project" value="TreeGrafter"/>
</dbReference>
<dbReference type="PANTHER" id="PTHR43441:SF11">
    <property type="entry name" value="RIBOSOMAL-PROTEIN-SERINE ACETYLTRANSFERASE"/>
    <property type="match status" value="1"/>
</dbReference>
<dbReference type="Gene3D" id="3.40.630.30">
    <property type="match status" value="1"/>
</dbReference>
<dbReference type="AlphaFoldDB" id="A0A2A5J7A5"/>
<evidence type="ECO:0000313" key="3">
    <source>
        <dbReference type="Proteomes" id="UP000230886"/>
    </source>
</evidence>
<sequence length="197" mass="22067">MDVEDAGMTPTTAPVTIRTDRLVLRTYRPGDHQDLLTFYGRSDVCRYLFNEPWSPDDAREAVQTRMSRRDLAAGAVALVVGYEGRVVGSVSAWLVDESGDAVDTERTAEVGWAFSPDFGGRGFATEAVTALIDLVFATPRLRRVVAQMDARNESSARLARRIGLRREAHFRQNAWIKNEWTDTVVFATLRSEWPTSL</sequence>
<dbReference type="Pfam" id="PF13302">
    <property type="entry name" value="Acetyltransf_3"/>
    <property type="match status" value="1"/>
</dbReference>
<accession>A0A2A5J7A5</accession>
<proteinExistence type="predicted"/>
<dbReference type="InterPro" id="IPR016181">
    <property type="entry name" value="Acyl_CoA_acyltransferase"/>
</dbReference>
<protein>
    <submittedName>
        <fullName evidence="2">N-acetyltransferase</fullName>
    </submittedName>
</protein>
<dbReference type="EMBL" id="NOVD01000020">
    <property type="protein sequence ID" value="PCK25079.1"/>
    <property type="molecule type" value="Genomic_DNA"/>
</dbReference>
<dbReference type="RefSeq" id="WP_021333024.1">
    <property type="nucleotide sequence ID" value="NZ_NOVD01000020.1"/>
</dbReference>
<comment type="caution">
    <text evidence="2">The sequence shown here is derived from an EMBL/GenBank/DDBJ whole genome shotgun (WGS) entry which is preliminary data.</text>
</comment>
<evidence type="ECO:0000259" key="1">
    <source>
        <dbReference type="PROSITE" id="PS51186"/>
    </source>
</evidence>
<dbReference type="PROSITE" id="PS51186">
    <property type="entry name" value="GNAT"/>
    <property type="match status" value="1"/>
</dbReference>
<reference evidence="2 3" key="1">
    <citation type="submission" date="2017-07" db="EMBL/GenBank/DDBJ databases">
        <title>Draft sequence of Rhodococcus enclensis 23b-28.</title>
        <authorList>
            <person name="Besaury L."/>
            <person name="Sancelme M."/>
            <person name="Amato P."/>
            <person name="Lallement A."/>
            <person name="Delort A.-M."/>
        </authorList>
    </citation>
    <scope>NUCLEOTIDE SEQUENCE [LARGE SCALE GENOMIC DNA]</scope>
    <source>
        <strain evidence="2 3">23b-28</strain>
    </source>
</reference>
<feature type="domain" description="N-acetyltransferase" evidence="1">
    <location>
        <begin position="22"/>
        <end position="185"/>
    </location>
</feature>
<dbReference type="SUPFAM" id="SSF55729">
    <property type="entry name" value="Acyl-CoA N-acyltransferases (Nat)"/>
    <property type="match status" value="1"/>
</dbReference>
<organism evidence="2 3">
    <name type="scientific">Rhodococcus qingshengii</name>
    <dbReference type="NCBI Taxonomy" id="334542"/>
    <lineage>
        <taxon>Bacteria</taxon>
        <taxon>Bacillati</taxon>
        <taxon>Actinomycetota</taxon>
        <taxon>Actinomycetes</taxon>
        <taxon>Mycobacteriales</taxon>
        <taxon>Nocardiaceae</taxon>
        <taxon>Rhodococcus</taxon>
        <taxon>Rhodococcus erythropolis group</taxon>
    </lineage>
</organism>
<keyword evidence="2" id="KW-0808">Transferase</keyword>
<dbReference type="Proteomes" id="UP000230886">
    <property type="component" value="Unassembled WGS sequence"/>
</dbReference>
<evidence type="ECO:0000313" key="2">
    <source>
        <dbReference type="EMBL" id="PCK25079.1"/>
    </source>
</evidence>
<dbReference type="PANTHER" id="PTHR43441">
    <property type="entry name" value="RIBOSOMAL-PROTEIN-SERINE ACETYLTRANSFERASE"/>
    <property type="match status" value="1"/>
</dbReference>
<dbReference type="InterPro" id="IPR000182">
    <property type="entry name" value="GNAT_dom"/>
</dbReference>
<name>A0A2A5J7A5_RHOSG</name>
<gene>
    <name evidence="2" type="ORF">CHR55_22600</name>
</gene>
<dbReference type="GO" id="GO:0008999">
    <property type="term" value="F:protein-N-terminal-alanine acetyltransferase activity"/>
    <property type="evidence" value="ECO:0007669"/>
    <property type="project" value="TreeGrafter"/>
</dbReference>
<dbReference type="GO" id="GO:0005737">
    <property type="term" value="C:cytoplasm"/>
    <property type="evidence" value="ECO:0007669"/>
    <property type="project" value="TreeGrafter"/>
</dbReference>
<dbReference type="GeneID" id="57487435"/>
<dbReference type="InterPro" id="IPR051908">
    <property type="entry name" value="Ribosomal_N-acetyltransferase"/>
</dbReference>